<dbReference type="Gene3D" id="3.30.1490.480">
    <property type="entry name" value="Endolytic murein transglycosylase"/>
    <property type="match status" value="1"/>
</dbReference>
<keyword evidence="6 7" id="KW-0961">Cell wall biogenesis/degradation</keyword>
<evidence type="ECO:0000256" key="6">
    <source>
        <dbReference type="ARBA" id="ARBA00023316"/>
    </source>
</evidence>
<evidence type="ECO:0000256" key="9">
    <source>
        <dbReference type="SAM" id="MobiDB-lite"/>
    </source>
</evidence>
<evidence type="ECO:0000256" key="3">
    <source>
        <dbReference type="ARBA" id="ARBA00022989"/>
    </source>
</evidence>
<keyword evidence="2 7" id="KW-0812">Transmembrane</keyword>
<dbReference type="GO" id="GO:0009252">
    <property type="term" value="P:peptidoglycan biosynthetic process"/>
    <property type="evidence" value="ECO:0007669"/>
    <property type="project" value="UniProtKB-UniRule"/>
</dbReference>
<evidence type="ECO:0000256" key="7">
    <source>
        <dbReference type="HAMAP-Rule" id="MF_02065"/>
    </source>
</evidence>
<dbReference type="GO" id="GO:0008932">
    <property type="term" value="F:lytic endotransglycosylase activity"/>
    <property type="evidence" value="ECO:0007669"/>
    <property type="project" value="UniProtKB-UniRule"/>
</dbReference>
<dbReference type="Proteomes" id="UP000285376">
    <property type="component" value="Unassembled WGS sequence"/>
</dbReference>
<dbReference type="NCBIfam" id="TIGR00247">
    <property type="entry name" value="endolytic transglycosylase MltG"/>
    <property type="match status" value="1"/>
</dbReference>
<evidence type="ECO:0000256" key="2">
    <source>
        <dbReference type="ARBA" id="ARBA00022692"/>
    </source>
</evidence>
<dbReference type="PANTHER" id="PTHR30518:SF2">
    <property type="entry name" value="ENDOLYTIC MUREIN TRANSGLYCOSYLASE"/>
    <property type="match status" value="1"/>
</dbReference>
<evidence type="ECO:0000256" key="4">
    <source>
        <dbReference type="ARBA" id="ARBA00023136"/>
    </source>
</evidence>
<comment type="subcellular location">
    <subcellularLocation>
        <location evidence="7">Cell membrane</location>
        <topology evidence="7">Single-pass membrane protein</topology>
    </subcellularLocation>
</comment>
<feature type="site" description="Important for catalytic activity" evidence="7">
    <location>
        <position position="297"/>
    </location>
</feature>
<gene>
    <name evidence="7 10" type="primary">mltG</name>
    <name evidence="10" type="ORF">D1832_02840</name>
</gene>
<reference evidence="10 11" key="1">
    <citation type="submission" date="2018-08" db="EMBL/GenBank/DDBJ databases">
        <title>Whole genome sequence analysis of Dermacoccus abyssi bacteria isolated from Deep Mariana trench Micromonospora spp reveals genes involved in the environmental adaptation and production of secondary metabolites.</title>
        <authorList>
            <person name="Abdel-Mageed W.M."/>
            <person name="Lehri B."/>
            <person name="Nouioui I."/>
            <person name="Goodfellow I."/>
            <person name="Jaspars M."/>
            <person name="Karlyshev A."/>
        </authorList>
    </citation>
    <scope>NUCLEOTIDE SEQUENCE [LARGE SCALE GENOMIC DNA]</scope>
    <source>
        <strain evidence="10 11">MT1.1</strain>
    </source>
</reference>
<evidence type="ECO:0000256" key="8">
    <source>
        <dbReference type="SAM" id="Coils"/>
    </source>
</evidence>
<feature type="region of interest" description="Disordered" evidence="9">
    <location>
        <begin position="334"/>
        <end position="365"/>
    </location>
</feature>
<keyword evidence="1 7" id="KW-1003">Cell membrane</keyword>
<feature type="compositionally biased region" description="Basic and acidic residues" evidence="9">
    <location>
        <begin position="47"/>
        <end position="68"/>
    </location>
</feature>
<dbReference type="GO" id="GO:0005886">
    <property type="term" value="C:plasma membrane"/>
    <property type="evidence" value="ECO:0007669"/>
    <property type="project" value="UniProtKB-SubCell"/>
</dbReference>
<proteinExistence type="inferred from homology"/>
<dbReference type="RefSeq" id="WP_118912525.1">
    <property type="nucleotide sequence ID" value="NZ_CBCRVH010000002.1"/>
</dbReference>
<dbReference type="InterPro" id="IPR003770">
    <property type="entry name" value="MLTG-like"/>
</dbReference>
<dbReference type="Pfam" id="PF02618">
    <property type="entry name" value="YceG"/>
    <property type="match status" value="1"/>
</dbReference>
<keyword evidence="4 7" id="KW-0472">Membrane</keyword>
<dbReference type="PANTHER" id="PTHR30518">
    <property type="entry name" value="ENDOLYTIC MUREIN TRANSGLYCOSYLASE"/>
    <property type="match status" value="1"/>
</dbReference>
<protein>
    <recommendedName>
        <fullName evidence="7">Endolytic murein transglycosylase</fullName>
        <ecNumber evidence="7">4.2.2.29</ecNumber>
    </recommendedName>
    <alternativeName>
        <fullName evidence="7">Peptidoglycan lytic transglycosylase</fullName>
    </alternativeName>
    <alternativeName>
        <fullName evidence="7">Peptidoglycan polymerization terminase</fullName>
    </alternativeName>
</protein>
<evidence type="ECO:0000256" key="1">
    <source>
        <dbReference type="ARBA" id="ARBA00022475"/>
    </source>
</evidence>
<dbReference type="HAMAP" id="MF_02065">
    <property type="entry name" value="MltG"/>
    <property type="match status" value="1"/>
</dbReference>
<feature type="coiled-coil region" evidence="8">
    <location>
        <begin position="260"/>
        <end position="287"/>
    </location>
</feature>
<feature type="transmembrane region" description="Helical" evidence="7">
    <location>
        <begin position="81"/>
        <end position="100"/>
    </location>
</feature>
<dbReference type="GO" id="GO:0071555">
    <property type="term" value="P:cell wall organization"/>
    <property type="evidence" value="ECO:0007669"/>
    <property type="project" value="UniProtKB-KW"/>
</dbReference>
<dbReference type="EMBL" id="QWLM01000002">
    <property type="protein sequence ID" value="RHW47642.1"/>
    <property type="molecule type" value="Genomic_DNA"/>
</dbReference>
<feature type="compositionally biased region" description="Basic and acidic residues" evidence="9">
    <location>
        <begin position="1"/>
        <end position="14"/>
    </location>
</feature>
<sequence length="422" mass="46339">MGSSPRDRLFGRAEDEVDPSQAVRREGERGAQTRAALPKARKNPAMTRRERRDRDEALREAERRREAGETSVDYNPNRRRGMVPLVLALVLVLVGGTFAWRTLGLGLPSFQGQGGDYDGAGEDETVEVKINKGDAGSTIGSSLVEAGVTKSTSAFVEAMAANPKVNLTPGTYKLRKKQSAESALTALQDPKNRVGGGIVIQEGLWQSEIFAKLSKGSGRPVSEYEKVTANQLGLPKSMNGKLEGWLFPSTYDFDKSMTAKEQLQAMVKNTKDQLNSLNVRADQLQEVLTKASIVQAESPAGADDGKVARVIENRLDEDMPLQMDSSVHYVIHKRGTVTTSDEDRQSDSPYNTYKHKGLPPTPYNSPGAAAIKAAANPTPGPWKYFVTVNQETGETLFSETYDQQLENEKKFREWCQKNPGKC</sequence>
<dbReference type="EC" id="4.2.2.29" evidence="7"/>
<comment type="similarity">
    <text evidence="7">Belongs to the transglycosylase MltG family.</text>
</comment>
<comment type="caution">
    <text evidence="10">The sequence shown here is derived from an EMBL/GenBank/DDBJ whole genome shotgun (WGS) entry which is preliminary data.</text>
</comment>
<dbReference type="AlphaFoldDB" id="A0A417ZAI4"/>
<keyword evidence="3 7" id="KW-1133">Transmembrane helix</keyword>
<comment type="function">
    <text evidence="7">Functions as a peptidoglycan terminase that cleaves nascent peptidoglycan strands endolytically to terminate their elongation.</text>
</comment>
<accession>A0A417ZAI4</accession>
<evidence type="ECO:0000313" key="11">
    <source>
        <dbReference type="Proteomes" id="UP000285376"/>
    </source>
</evidence>
<comment type="catalytic activity">
    <reaction evidence="7">
        <text>a peptidoglycan chain = a peptidoglycan chain with N-acetyl-1,6-anhydromuramyl-[peptide] at the reducing end + a peptidoglycan chain with N-acetylglucosamine at the non-reducing end.</text>
        <dbReference type="EC" id="4.2.2.29"/>
    </reaction>
</comment>
<organism evidence="10 11">
    <name type="scientific">Dermacoccus abyssi</name>
    <dbReference type="NCBI Taxonomy" id="322596"/>
    <lineage>
        <taxon>Bacteria</taxon>
        <taxon>Bacillati</taxon>
        <taxon>Actinomycetota</taxon>
        <taxon>Actinomycetes</taxon>
        <taxon>Micrococcales</taxon>
        <taxon>Dermacoccaceae</taxon>
        <taxon>Dermacoccus</taxon>
    </lineage>
</organism>
<name>A0A417ZAI4_9MICO</name>
<keyword evidence="5 7" id="KW-0456">Lyase</keyword>
<feature type="region of interest" description="Disordered" evidence="9">
    <location>
        <begin position="1"/>
        <end position="77"/>
    </location>
</feature>
<evidence type="ECO:0000256" key="5">
    <source>
        <dbReference type="ARBA" id="ARBA00023239"/>
    </source>
</evidence>
<keyword evidence="8" id="KW-0175">Coiled coil</keyword>
<evidence type="ECO:0000313" key="10">
    <source>
        <dbReference type="EMBL" id="RHW47642.1"/>
    </source>
</evidence>